<dbReference type="GO" id="GO:0000272">
    <property type="term" value="P:polysaccharide catabolic process"/>
    <property type="evidence" value="ECO:0007669"/>
    <property type="project" value="UniProtKB-KW"/>
</dbReference>
<dbReference type="PANTHER" id="PTHR34002">
    <property type="entry name" value="BLR1656 PROTEIN"/>
    <property type="match status" value="1"/>
</dbReference>
<dbReference type="AlphaFoldDB" id="A0A0R3DRF5"/>
<dbReference type="NCBIfam" id="NF004860">
    <property type="entry name" value="PRK06215.1"/>
    <property type="match status" value="1"/>
</dbReference>
<keyword evidence="4" id="KW-1185">Reference proteome</keyword>
<evidence type="ECO:0000256" key="2">
    <source>
        <dbReference type="RuleBase" id="RU361163"/>
    </source>
</evidence>
<dbReference type="Proteomes" id="UP000051936">
    <property type="component" value="Unassembled WGS sequence"/>
</dbReference>
<dbReference type="EMBL" id="LJYG01000065">
    <property type="protein sequence ID" value="KRQ12346.1"/>
    <property type="molecule type" value="Genomic_DNA"/>
</dbReference>
<keyword evidence="2" id="KW-0624">Polysaccharide degradation</keyword>
<keyword evidence="2" id="KW-0326">Glycosidase</keyword>
<dbReference type="Gene3D" id="2.60.120.180">
    <property type="match status" value="1"/>
</dbReference>
<dbReference type="InterPro" id="IPR002594">
    <property type="entry name" value="GH12"/>
</dbReference>
<dbReference type="OrthoDB" id="8885070at2"/>
<dbReference type="STRING" id="989370.AOQ71_16850"/>
<dbReference type="GO" id="GO:0008810">
    <property type="term" value="F:cellulase activity"/>
    <property type="evidence" value="ECO:0007669"/>
    <property type="project" value="InterPro"/>
</dbReference>
<keyword evidence="2 3" id="KW-0378">Hydrolase</keyword>
<sequence length="266" mass="28584">MESNRINGAGSPEPLTGYVQTLEYHDLFRQAVNDAKSASSAAPVSAKASAWHSSDPYGSYSRDGYSWNNDVWGAGAGPQTISVGAVNEWGVWSNQPNTRGIKSYPHQALDIGKPLSSINTLSSSFNQTVPAGGAWDVAYDIWDSSKQYEIMLWTNYTGNPDGSGNVKPISYNYAASGAAIPVRSNVNIGGATWNVFEGYNGHKVISLLRTSKTNSGTVDIKSALEWIKSTGYFGDIKVGSVQYGVEITSTPGGKNFNFNNWTVTSK</sequence>
<evidence type="ECO:0000256" key="1">
    <source>
        <dbReference type="ARBA" id="ARBA00005519"/>
    </source>
</evidence>
<comment type="caution">
    <text evidence="3">The sequence shown here is derived from an EMBL/GenBank/DDBJ whole genome shotgun (WGS) entry which is preliminary data.</text>
</comment>
<evidence type="ECO:0000313" key="4">
    <source>
        <dbReference type="Proteomes" id="UP000051936"/>
    </source>
</evidence>
<dbReference type="InterPro" id="IPR013320">
    <property type="entry name" value="ConA-like_dom_sf"/>
</dbReference>
<dbReference type="InterPro" id="IPR013319">
    <property type="entry name" value="GH11/12"/>
</dbReference>
<protein>
    <submittedName>
        <fullName evidence="3">Glycosyl hydrolase</fullName>
    </submittedName>
</protein>
<accession>A0A0R3DRF5</accession>
<gene>
    <name evidence="3" type="ORF">AOQ71_16850</name>
</gene>
<dbReference type="PANTHER" id="PTHR34002:SF9">
    <property type="entry name" value="XYLOGLUCAN-SPECIFIC ENDO-BETA-1,4-GLUCANASE A"/>
    <property type="match status" value="1"/>
</dbReference>
<dbReference type="SUPFAM" id="SSF49899">
    <property type="entry name" value="Concanavalin A-like lectins/glucanases"/>
    <property type="match status" value="1"/>
</dbReference>
<evidence type="ECO:0000313" key="3">
    <source>
        <dbReference type="EMBL" id="KRQ12346.1"/>
    </source>
</evidence>
<organism evidence="3 4">
    <name type="scientific">Bradyrhizobium manausense</name>
    <dbReference type="NCBI Taxonomy" id="989370"/>
    <lineage>
        <taxon>Bacteria</taxon>
        <taxon>Pseudomonadati</taxon>
        <taxon>Pseudomonadota</taxon>
        <taxon>Alphaproteobacteria</taxon>
        <taxon>Hyphomicrobiales</taxon>
        <taxon>Nitrobacteraceae</taxon>
        <taxon>Bradyrhizobium</taxon>
    </lineage>
</organism>
<name>A0A0R3DRF5_9BRAD</name>
<dbReference type="Pfam" id="PF01670">
    <property type="entry name" value="Glyco_hydro_12"/>
    <property type="match status" value="1"/>
</dbReference>
<proteinExistence type="inferred from homology"/>
<reference evidence="3 4" key="1">
    <citation type="submission" date="2015-09" db="EMBL/GenBank/DDBJ databases">
        <title>Draft Genome Sequence of Bradyrhizobium manausense Strain BR 3351T, a Novel Symbiotic Nitrogen-Fixing Alphaproteobacterium Isolated from Brazilian Amazon Rain Forest.</title>
        <authorList>
            <person name="De Araujo J.L."/>
            <person name="Zilli J.E."/>
        </authorList>
    </citation>
    <scope>NUCLEOTIDE SEQUENCE [LARGE SCALE GENOMIC DNA]</scope>
    <source>
        <strain evidence="3 4">BR3351</strain>
    </source>
</reference>
<keyword evidence="2" id="KW-0119">Carbohydrate metabolism</keyword>
<comment type="similarity">
    <text evidence="1 2">Belongs to the glycosyl hydrolase 12 (cellulase H) family.</text>
</comment>